<gene>
    <name evidence="1" type="ORF">CCAX7_49450</name>
</gene>
<keyword evidence="2" id="KW-1185">Reference proteome</keyword>
<name>A0A402CPZ5_9BACT</name>
<dbReference type="Proteomes" id="UP000287394">
    <property type="component" value="Chromosome"/>
</dbReference>
<evidence type="ECO:0000313" key="1">
    <source>
        <dbReference type="EMBL" id="BDI32894.1"/>
    </source>
</evidence>
<dbReference type="RefSeq" id="WP_119319417.1">
    <property type="nucleotide sequence ID" value="NZ_AP025739.1"/>
</dbReference>
<dbReference type="KEGG" id="ccot:CCAX7_49450"/>
<sequence length="230" mass="26295">MPSATLIDQLVDIAARRLGGNLKLLALYGSAADNPQAAHDLDFLLVVDAVENCVTYATRDCRTLFPNVQFFVMNTREYELLPAFYRFQFAFAKPLRGDLALPAATRRDAEEAIRHGYTDTLRTMRQQFKRRDWIAGDDWARQVWWNLKSFKYATLDVCWLLRKERPRDIGRAALILEAEGLASAAKAINEWPELDIAAQQLLHNPIAWLMRWEPLITAAYAEVMPLLSAK</sequence>
<dbReference type="EMBL" id="AP025739">
    <property type="protein sequence ID" value="BDI32894.1"/>
    <property type="molecule type" value="Genomic_DNA"/>
</dbReference>
<reference evidence="1 2" key="1">
    <citation type="journal article" date="2019" name="Int. J. Syst. Evol. Microbiol.">
        <title>Capsulimonas corticalis gen. nov., sp. nov., an aerobic capsulated bacterium, of a novel bacterial order, Capsulimonadales ord. nov., of the class Armatimonadia of the phylum Armatimonadetes.</title>
        <authorList>
            <person name="Li J."/>
            <person name="Kudo C."/>
            <person name="Tonouchi A."/>
        </authorList>
    </citation>
    <scope>NUCLEOTIDE SEQUENCE [LARGE SCALE GENOMIC DNA]</scope>
    <source>
        <strain evidence="1 2">AX-7</strain>
    </source>
</reference>
<organism evidence="1 2">
    <name type="scientific">Capsulimonas corticalis</name>
    <dbReference type="NCBI Taxonomy" id="2219043"/>
    <lineage>
        <taxon>Bacteria</taxon>
        <taxon>Bacillati</taxon>
        <taxon>Armatimonadota</taxon>
        <taxon>Armatimonadia</taxon>
        <taxon>Capsulimonadales</taxon>
        <taxon>Capsulimonadaceae</taxon>
        <taxon>Capsulimonas</taxon>
    </lineage>
</organism>
<accession>A0A402CPZ5</accession>
<evidence type="ECO:0000313" key="2">
    <source>
        <dbReference type="Proteomes" id="UP000287394"/>
    </source>
</evidence>
<dbReference type="AlphaFoldDB" id="A0A402CPZ5"/>
<protein>
    <submittedName>
        <fullName evidence="1">Uncharacterized protein</fullName>
    </submittedName>
</protein>
<proteinExistence type="predicted"/>